<dbReference type="InterPro" id="IPR023210">
    <property type="entry name" value="NADP_OxRdtase_dom"/>
</dbReference>
<organism evidence="3 4">
    <name type="scientific">Kluyvera genomosp. 2</name>
    <dbReference type="NCBI Taxonomy" id="2774054"/>
    <lineage>
        <taxon>Bacteria</taxon>
        <taxon>Pseudomonadati</taxon>
        <taxon>Pseudomonadota</taxon>
        <taxon>Gammaproteobacteria</taxon>
        <taxon>Enterobacterales</taxon>
        <taxon>Enterobacteriaceae</taxon>
        <taxon>Kluyvera</taxon>
    </lineage>
</organism>
<dbReference type="InterPro" id="IPR050791">
    <property type="entry name" value="Aldo-Keto_reductase"/>
</dbReference>
<sequence>MKYRQLGRSGLTVSALGMGAMNLSFGTGSAVDDRTGINVLHAALDRGINFFDTAQAYGPYTNEKLVGKALSAHREKALIATKFGFKLENGVTTGVDSRPENIRAVAEASLKSLKTDYIDLFYQHRVDPNVPIEDVAGTLGDLIKEGKIRHYGLSEVGAATIRRAHAVMPVAAVQNQYSLWTREPEAEVLPVCEELGIGFVPWGPLGTGFLTGTIDSSTKFDSATDLRANFPRFTPEAIKANMPLVSMLREVAASKGATPVQVALAWLLAQKPWIVPIPGMDKVSYIDDNIKAIDLELSEEDLANMDALLAGIKIQGNRLDDGLLSMSE</sequence>
<dbReference type="InterPro" id="IPR020471">
    <property type="entry name" value="AKR"/>
</dbReference>
<evidence type="ECO:0000313" key="4">
    <source>
        <dbReference type="Proteomes" id="UP000240892"/>
    </source>
</evidence>
<dbReference type="SUPFAM" id="SSF51430">
    <property type="entry name" value="NAD(P)-linked oxidoreductase"/>
    <property type="match status" value="1"/>
</dbReference>
<dbReference type="EMBL" id="PYHO01000007">
    <property type="protein sequence ID" value="PSR46580.1"/>
    <property type="molecule type" value="Genomic_DNA"/>
</dbReference>
<dbReference type="GO" id="GO:0016491">
    <property type="term" value="F:oxidoreductase activity"/>
    <property type="evidence" value="ECO:0007669"/>
    <property type="project" value="UniProtKB-KW"/>
</dbReference>
<protein>
    <submittedName>
        <fullName evidence="3">Aldehyde oxidase</fullName>
    </submittedName>
</protein>
<proteinExistence type="predicted"/>
<dbReference type="PANTHER" id="PTHR43625:SF77">
    <property type="entry name" value="ALDO-KETO REDUCTASE"/>
    <property type="match status" value="1"/>
</dbReference>
<evidence type="ECO:0000313" key="3">
    <source>
        <dbReference type="EMBL" id="PSR46580.1"/>
    </source>
</evidence>
<dbReference type="AlphaFoldDB" id="A0A2T2Y231"/>
<dbReference type="InterPro" id="IPR036812">
    <property type="entry name" value="NAD(P)_OxRdtase_dom_sf"/>
</dbReference>
<feature type="domain" description="NADP-dependent oxidoreductase" evidence="2">
    <location>
        <begin position="16"/>
        <end position="309"/>
    </location>
</feature>
<dbReference type="PRINTS" id="PR00069">
    <property type="entry name" value="ALDKETRDTASE"/>
</dbReference>
<dbReference type="Gene3D" id="3.20.20.100">
    <property type="entry name" value="NADP-dependent oxidoreductase domain"/>
    <property type="match status" value="1"/>
</dbReference>
<gene>
    <name evidence="3" type="ORF">C8256_10850</name>
</gene>
<reference evidence="3 4" key="1">
    <citation type="submission" date="2018-03" db="EMBL/GenBank/DDBJ databases">
        <title>First report of an OXA-48+CTX-M-M-producing Kluyvera ascorbata clone recovered from patients admitted in a University Hospital in Madrid, Spain.</title>
        <authorList>
            <person name="Hernandez-Garcia M."/>
            <person name="Leon-Sampedro R."/>
            <person name="Perez-Viso B."/>
            <person name="Morosini M.I."/>
            <person name="Lopez-Fresnena N."/>
            <person name="Coque T.M."/>
            <person name="Bonten M."/>
            <person name="Malhotra-Kumar S."/>
            <person name="Ruiz-Garbajosa P."/>
            <person name="Canton R."/>
        </authorList>
    </citation>
    <scope>NUCLEOTIDE SEQUENCE [LARGE SCALE GENOMIC DNA]</scope>
    <source>
        <strain evidence="3 4">KA2</strain>
    </source>
</reference>
<dbReference type="Proteomes" id="UP000240892">
    <property type="component" value="Unassembled WGS sequence"/>
</dbReference>
<dbReference type="Pfam" id="PF00248">
    <property type="entry name" value="Aldo_ket_red"/>
    <property type="match status" value="1"/>
</dbReference>
<dbReference type="CDD" id="cd19078">
    <property type="entry name" value="AKR_AKR13C1_2"/>
    <property type="match status" value="1"/>
</dbReference>
<keyword evidence="4" id="KW-1185">Reference proteome</keyword>
<dbReference type="PANTHER" id="PTHR43625">
    <property type="entry name" value="AFLATOXIN B1 ALDEHYDE REDUCTASE"/>
    <property type="match status" value="1"/>
</dbReference>
<evidence type="ECO:0000256" key="1">
    <source>
        <dbReference type="ARBA" id="ARBA00023002"/>
    </source>
</evidence>
<keyword evidence="1" id="KW-0560">Oxidoreductase</keyword>
<evidence type="ECO:0000259" key="2">
    <source>
        <dbReference type="Pfam" id="PF00248"/>
    </source>
</evidence>
<name>A0A2T2Y231_9ENTR</name>
<dbReference type="GO" id="GO:0005737">
    <property type="term" value="C:cytoplasm"/>
    <property type="evidence" value="ECO:0007669"/>
    <property type="project" value="TreeGrafter"/>
</dbReference>
<dbReference type="RefSeq" id="WP_106926643.1">
    <property type="nucleotide sequence ID" value="NZ_CABMMU010000007.1"/>
</dbReference>
<accession>A0A2T2Y231</accession>
<comment type="caution">
    <text evidence="3">The sequence shown here is derived from an EMBL/GenBank/DDBJ whole genome shotgun (WGS) entry which is preliminary data.</text>
</comment>